<feature type="domain" description="TIR" evidence="1">
    <location>
        <begin position="9"/>
        <end position="144"/>
    </location>
</feature>
<dbReference type="Proteomes" id="UP000194435">
    <property type="component" value="Unassembled WGS sequence"/>
</dbReference>
<name>A0A9X8XAV9_9BACI</name>
<proteinExistence type="predicted"/>
<comment type="caution">
    <text evidence="2">The sequence shown here is derived from an EMBL/GenBank/DDBJ whole genome shotgun (WGS) entry which is preliminary data.</text>
</comment>
<accession>A0A9X8XAV9</accession>
<organism evidence="2 3">
    <name type="scientific">Bacillus paranthracis</name>
    <dbReference type="NCBI Taxonomy" id="2026186"/>
    <lineage>
        <taxon>Bacteria</taxon>
        <taxon>Bacillati</taxon>
        <taxon>Bacillota</taxon>
        <taxon>Bacilli</taxon>
        <taxon>Bacillales</taxon>
        <taxon>Bacillaceae</taxon>
        <taxon>Bacillus</taxon>
        <taxon>Bacillus cereus group</taxon>
    </lineage>
</organism>
<dbReference type="Pfam" id="PF13676">
    <property type="entry name" value="TIR_2"/>
    <property type="match status" value="1"/>
</dbReference>
<dbReference type="GO" id="GO:0007165">
    <property type="term" value="P:signal transduction"/>
    <property type="evidence" value="ECO:0007669"/>
    <property type="project" value="InterPro"/>
</dbReference>
<dbReference type="InterPro" id="IPR000157">
    <property type="entry name" value="TIR_dom"/>
</dbReference>
<evidence type="ECO:0000313" key="2">
    <source>
        <dbReference type="EMBL" id="SME49560.1"/>
    </source>
</evidence>
<protein>
    <recommendedName>
        <fullName evidence="1">TIR domain-containing protein</fullName>
    </recommendedName>
</protein>
<reference evidence="2 3" key="1">
    <citation type="submission" date="2017-04" db="EMBL/GenBank/DDBJ databases">
        <authorList>
            <person name="Criscuolo A."/>
        </authorList>
    </citation>
    <scope>NUCLEOTIDE SEQUENCE [LARGE SCALE GENOMIC DNA]</scope>
    <source>
        <strain evidence="2">16-00221</strain>
    </source>
</reference>
<sequence>MNEIATNNDMVDFFISYNHKDEEYAEWISWILEHAGHTTIIQAWDFKPGNNFAILMHQAASQSRHTLALLSDNYLGSQFTLPEWIAAFSDDPTGERQKLIPVRIEDIKLEGLLKSILYIDLVGLDQEQATTAILEGVQTKRKKPTTPPPFPGIIQKKTDVQDSIVEGGWYKQWIESRLKEIQFNGPYHQIKDGAKLVIHLVPIEAITSSKTYDIEELASLSLRPIYGTNKEPQINKYGFCIYSKFQTNNLPHSYVQIHRDGTIEALDTGLLDGLDKYIPGVAFEQKIIMAIENYSKNALEMLEIKLPYVINITLIDVKEHYISLDPKKPIGKITDDALQLPPVIINSWETNIGRALKPSFDYLWNNCGSVRSPNYDKDGNFKKDSYIY</sequence>
<gene>
    <name evidence="2" type="ORF">BACERE00221_05025</name>
</gene>
<dbReference type="SMART" id="SM00255">
    <property type="entry name" value="TIR"/>
    <property type="match status" value="1"/>
</dbReference>
<dbReference type="PROSITE" id="PS50104">
    <property type="entry name" value="TIR"/>
    <property type="match status" value="1"/>
</dbReference>
<evidence type="ECO:0000313" key="3">
    <source>
        <dbReference type="Proteomes" id="UP000194435"/>
    </source>
</evidence>
<dbReference type="InterPro" id="IPR035897">
    <property type="entry name" value="Toll_tir_struct_dom_sf"/>
</dbReference>
<dbReference type="RefSeq" id="WP_012477848.1">
    <property type="nucleotide sequence ID" value="NZ_FWZC01000099.1"/>
</dbReference>
<dbReference type="SUPFAM" id="SSF52200">
    <property type="entry name" value="Toll/Interleukin receptor TIR domain"/>
    <property type="match status" value="1"/>
</dbReference>
<evidence type="ECO:0000259" key="1">
    <source>
        <dbReference type="PROSITE" id="PS50104"/>
    </source>
</evidence>
<dbReference type="EMBL" id="FWZC01000099">
    <property type="protein sequence ID" value="SME49560.1"/>
    <property type="molecule type" value="Genomic_DNA"/>
</dbReference>
<dbReference type="Gene3D" id="3.40.50.10140">
    <property type="entry name" value="Toll/interleukin-1 receptor homology (TIR) domain"/>
    <property type="match status" value="1"/>
</dbReference>
<dbReference type="AlphaFoldDB" id="A0A9X8XAV9"/>